<organism evidence="1 2">
    <name type="scientific">Sphingomonas arvum</name>
    <dbReference type="NCBI Taxonomy" id="2992113"/>
    <lineage>
        <taxon>Bacteria</taxon>
        <taxon>Pseudomonadati</taxon>
        <taxon>Pseudomonadota</taxon>
        <taxon>Alphaproteobacteria</taxon>
        <taxon>Sphingomonadales</taxon>
        <taxon>Sphingomonadaceae</taxon>
        <taxon>Sphingomonas</taxon>
    </lineage>
</organism>
<comment type="caution">
    <text evidence="1">The sequence shown here is derived from an EMBL/GenBank/DDBJ whole genome shotgun (WGS) entry which is preliminary data.</text>
</comment>
<sequence>MAVCALLLAACGKEEAATNEAAATAPAPAESDMIVFADGARDRLCLKGGQVAFITYARAGNANCTLRGTLANGRIQPDGDGACTIAFARTGDRATLGAAGPACAYYCGPDVSFTDKSFTRLPSPEPVTDLAGDPLC</sequence>
<reference evidence="1 2" key="1">
    <citation type="submission" date="2022-10" db="EMBL/GenBank/DDBJ databases">
        <title>Sphingomonas sp.</title>
        <authorList>
            <person name="Jin C."/>
        </authorList>
    </citation>
    <scope>NUCLEOTIDE SEQUENCE [LARGE SCALE GENOMIC DNA]</scope>
    <source>
        <strain evidence="1 2">BN140010</strain>
    </source>
</reference>
<gene>
    <name evidence="1" type="ORF">OMW55_03145</name>
</gene>
<dbReference type="Proteomes" id="UP001526246">
    <property type="component" value="Unassembled WGS sequence"/>
</dbReference>
<dbReference type="RefSeq" id="WP_264880753.1">
    <property type="nucleotide sequence ID" value="NZ_JAPDOB010000001.1"/>
</dbReference>
<evidence type="ECO:0000313" key="2">
    <source>
        <dbReference type="Proteomes" id="UP001526246"/>
    </source>
</evidence>
<evidence type="ECO:0000313" key="1">
    <source>
        <dbReference type="EMBL" id="MCW3796801.1"/>
    </source>
</evidence>
<dbReference type="EMBL" id="JAPDOB010000001">
    <property type="protein sequence ID" value="MCW3796801.1"/>
    <property type="molecule type" value="Genomic_DNA"/>
</dbReference>
<accession>A0ABT3JCN6</accession>
<evidence type="ECO:0008006" key="3">
    <source>
        <dbReference type="Google" id="ProtNLM"/>
    </source>
</evidence>
<proteinExistence type="predicted"/>
<keyword evidence="2" id="KW-1185">Reference proteome</keyword>
<protein>
    <recommendedName>
        <fullName evidence="3">Lipoprotein</fullName>
    </recommendedName>
</protein>
<name>A0ABT3JCN6_9SPHN</name>